<gene>
    <name evidence="2" type="ORF">Q9315_13950</name>
</gene>
<dbReference type="RefSeq" id="WP_306157863.1">
    <property type="nucleotide sequence ID" value="NZ_CP132314.1"/>
</dbReference>
<dbReference type="PANTHER" id="PTHR38011:SF11">
    <property type="entry name" value="2,5-DIAMINO-6-RIBOSYLAMINO-4(3H)-PYRIMIDINONE 5'-PHOSPHATE REDUCTASE"/>
    <property type="match status" value="1"/>
</dbReference>
<dbReference type="InterPro" id="IPR024072">
    <property type="entry name" value="DHFR-like_dom_sf"/>
</dbReference>
<evidence type="ECO:0000313" key="3">
    <source>
        <dbReference type="Proteomes" id="UP001225788"/>
    </source>
</evidence>
<dbReference type="SUPFAM" id="SSF53597">
    <property type="entry name" value="Dihydrofolate reductase-like"/>
    <property type="match status" value="1"/>
</dbReference>
<protein>
    <submittedName>
        <fullName evidence="2">Dihydrofolate reductase family protein</fullName>
    </submittedName>
</protein>
<name>A0ABY9K4J0_9HYPH</name>
<sequence length="178" mass="19824">MARIIGYIAASLDGLIADENDNLDWLFKYDSMDLGEHDYRTFLSGIRTVVMGRGTYDFIAREPSPWAYDGKRTFVVTSRPIDDPKGPLETRSDVDALVDELRALDDGDVWMLGGGRLQMAFLERGALDEIEIYIIPEMLGGGQPLFPLTGFRASPTLVSAKAIDQGCVRLHYRFDDAA</sequence>
<accession>A0ABY9K4J0</accession>
<dbReference type="InterPro" id="IPR002734">
    <property type="entry name" value="RibDG_C"/>
</dbReference>
<dbReference type="Pfam" id="PF01872">
    <property type="entry name" value="RibD_C"/>
    <property type="match status" value="1"/>
</dbReference>
<evidence type="ECO:0000259" key="1">
    <source>
        <dbReference type="Pfam" id="PF01872"/>
    </source>
</evidence>
<dbReference type="InterPro" id="IPR050765">
    <property type="entry name" value="Riboflavin_Biosynth_HTPR"/>
</dbReference>
<organism evidence="2 3">
    <name type="scientific">Shinella oryzae</name>
    <dbReference type="NCBI Taxonomy" id="2871820"/>
    <lineage>
        <taxon>Bacteria</taxon>
        <taxon>Pseudomonadati</taxon>
        <taxon>Pseudomonadota</taxon>
        <taxon>Alphaproteobacteria</taxon>
        <taxon>Hyphomicrobiales</taxon>
        <taxon>Rhizobiaceae</taxon>
        <taxon>Shinella</taxon>
    </lineage>
</organism>
<dbReference type="Proteomes" id="UP001225788">
    <property type="component" value="Chromosome"/>
</dbReference>
<feature type="domain" description="Bacterial bifunctional deaminase-reductase C-terminal" evidence="1">
    <location>
        <begin position="5"/>
        <end position="167"/>
    </location>
</feature>
<keyword evidence="3" id="KW-1185">Reference proteome</keyword>
<reference evidence="2 3" key="1">
    <citation type="submission" date="2023-08" db="EMBL/GenBank/DDBJ databases">
        <title>Pathogen: clinical or host-associated sample.</title>
        <authorList>
            <person name="Hergert J."/>
            <person name="Casey R."/>
            <person name="Wagner J."/>
            <person name="Young E.L."/>
            <person name="Oakeson K.F."/>
        </authorList>
    </citation>
    <scope>NUCLEOTIDE SEQUENCE [LARGE SCALE GENOMIC DNA]</scope>
    <source>
        <strain evidence="2 3">UPHL-collab-2</strain>
    </source>
</reference>
<dbReference type="PANTHER" id="PTHR38011">
    <property type="entry name" value="DIHYDROFOLATE REDUCTASE FAMILY PROTEIN (AFU_ORTHOLOGUE AFUA_8G06820)"/>
    <property type="match status" value="1"/>
</dbReference>
<dbReference type="EMBL" id="CP132314">
    <property type="protein sequence ID" value="WLS02519.1"/>
    <property type="molecule type" value="Genomic_DNA"/>
</dbReference>
<evidence type="ECO:0000313" key="2">
    <source>
        <dbReference type="EMBL" id="WLS02519.1"/>
    </source>
</evidence>
<dbReference type="Gene3D" id="3.40.430.10">
    <property type="entry name" value="Dihydrofolate Reductase, subunit A"/>
    <property type="match status" value="1"/>
</dbReference>
<proteinExistence type="predicted"/>